<dbReference type="EMBL" id="HBIE01006798">
    <property type="protein sequence ID" value="CAE0307286.1"/>
    <property type="molecule type" value="Transcribed_RNA"/>
</dbReference>
<keyword evidence="1" id="KW-0812">Transmembrane</keyword>
<organism evidence="2">
    <name type="scientific">Favella ehrenbergii</name>
    <dbReference type="NCBI Taxonomy" id="182087"/>
    <lineage>
        <taxon>Eukaryota</taxon>
        <taxon>Sar</taxon>
        <taxon>Alveolata</taxon>
        <taxon>Ciliophora</taxon>
        <taxon>Intramacronucleata</taxon>
        <taxon>Spirotrichea</taxon>
        <taxon>Choreotrichia</taxon>
        <taxon>Tintinnida</taxon>
        <taxon>Xystonellidae</taxon>
        <taxon>Favella</taxon>
    </lineage>
</organism>
<name>A0A7S3MLY3_9SPIT</name>
<evidence type="ECO:0000313" key="2">
    <source>
        <dbReference type="EMBL" id="CAE0307286.1"/>
    </source>
</evidence>
<sequence length="100" mass="11482">MTLAGTLVGGGFGIWTVIYANWIRKMPIFYRPWEHVLMFGGLAYVGHRISSATEFLEERVMMEAKRRINANQGKLDAEYRAILGEKYYNKWFPEGTGSSE</sequence>
<keyword evidence="1" id="KW-0472">Membrane</keyword>
<reference evidence="2" key="1">
    <citation type="submission" date="2021-01" db="EMBL/GenBank/DDBJ databases">
        <authorList>
            <person name="Corre E."/>
            <person name="Pelletier E."/>
            <person name="Niang G."/>
            <person name="Scheremetjew M."/>
            <person name="Finn R."/>
            <person name="Kale V."/>
            <person name="Holt S."/>
            <person name="Cochrane G."/>
            <person name="Meng A."/>
            <person name="Brown T."/>
            <person name="Cohen L."/>
        </authorList>
    </citation>
    <scope>NUCLEOTIDE SEQUENCE</scope>
    <source>
        <strain evidence="2">Fehren 1</strain>
    </source>
</reference>
<keyword evidence="1" id="KW-1133">Transmembrane helix</keyword>
<proteinExistence type="predicted"/>
<accession>A0A7S3MLY3</accession>
<evidence type="ECO:0000256" key="1">
    <source>
        <dbReference type="SAM" id="Phobius"/>
    </source>
</evidence>
<feature type="transmembrane region" description="Helical" evidence="1">
    <location>
        <begin position="6"/>
        <end position="23"/>
    </location>
</feature>
<protein>
    <submittedName>
        <fullName evidence="2">Uncharacterized protein</fullName>
    </submittedName>
</protein>
<gene>
    <name evidence="2" type="ORF">FEHR0123_LOCUS2193</name>
</gene>
<dbReference type="AlphaFoldDB" id="A0A7S3MLY3"/>